<dbReference type="SUPFAM" id="SSF48371">
    <property type="entry name" value="ARM repeat"/>
    <property type="match status" value="1"/>
</dbReference>
<feature type="region of interest" description="Disordered" evidence="5">
    <location>
        <begin position="95"/>
        <end position="145"/>
    </location>
</feature>
<dbReference type="Gene3D" id="3.40.50.10810">
    <property type="entry name" value="Tandem AAA-ATPase domain"/>
    <property type="match status" value="1"/>
</dbReference>
<gene>
    <name evidence="8" type="ORF">ACHAWU_009907</name>
</gene>
<feature type="domain" description="Helicase C-terminal" evidence="7">
    <location>
        <begin position="1826"/>
        <end position="1974"/>
    </location>
</feature>
<sequence>MEPTTTTMEGRGGDGGGGKGVIDIEHPPHVHRLLRLIREGTPSHASKASTLLGRYAASCSFSSGNDDDNKNDNIASLNPGLIIWDLIGRLVGGDGNTGNNEDDGDEGDNADDGNTKNSKRQSKSKSKKSQTKRKQQRPTSGLFDPNWTTRSNCALALERVARCLPLEDRRHFFEGGDDSDSDNVFFDGDDEGKVPKTQHTDDDISLWFNVYDLHRVNTICNNHNVKDEQVSERHTPNQLDTVVQRGRLLLSSSGESYNWDCDDEVNEYIRERVAMQNLDAAALDHTQSKDENSDYSTLRRSFLMRRVALQRQILARRLGLGGILNAPIIDDVGRDDSTAVPDKVGSSANVRKRRIIDDIVDDDDLAPAKKRGGKTKDKWVKQAGNAKRSKKSRSADRPESKNNNQPNNCRGMSIRALLVLESNNSEVGDCDSYDRAQRRRRHRNPQTLLGSELAYRTFDPDWTVRHGALLGTMALLRAWRVHDKLPSRIGTGNADTINAESKATKFGNWPHDILARCICMLALDKFSDFSGTSSCDNDADDADIIASGAVVAPVREMAAQIIALLLEAACPDTCHLAHDLLSQLYAGKYPRAEQIGNNGWEIRHGVLLAWKYICAMKLFHSRGSGKLTKPSLSGGNIVAQTLRPLSGHTKMELLENDPRRYSVLNNLIEQSIRGLSDSSDDNRAVAAQVIQQTLFLDTSLHSIDIVIESSQPLWKAIITIRSGVSSCAADLLQLLAEMLSRRCDTFVFCLQETRGSISLDSVLHKLIEFIDDDSTHVKMSCFSALSLVAEPISNTILDGESSIKSESDSVHLQSIAGCTTALCRILTKLFETYYIPEYLCVAEKKFCGEMESSGGILSNKRDQTWLAVVAALALLTKSYSTAAQTVVDECFVALVLRYFDIIMTVEPTKDEKTNPDRSHQLKRVVATVGFGEYAFCFRVASAQALAHVFIKIYSESRPCFLTNTIGSAMESPWFSLCEAGYLLHTVIALTVSSIPTGNGSDDLPFFSQYIPSMLSTFDSAPVCTRLVENPFLSRVLDDPIMQSICDHGLSLSLNSTHRLSSEAVVQIWTKAFDQRGINLLDLHKAVDTSLTKPSMRLAAIISGAIISCGCQHLPPKVTPLIRALMTSLKNEESDFRRGETCRYISKLVSMLSMNPSHSKAREKLLDNVCILACSSDSNQKGAEHVIELLVGTERVEDLSPLLQRLMSLMDDNYPNSSEEEITNSTHILNVVSRSMAKDCSSFTWVLESFVRSAVDIACTSGFEALHDQACRSLIHLCQIDFYATMDQVKPTLLLNISDSQNDKRRLGASKLLLSILHDFEVLAAPYVMELLPIVMRSMTDSVEECSRLAASSFAILVRIAPLAAGHIDECGNDQTSSVVRHLILGKPLPPCDLPDIVLAYLKKSGTTLRPYQMEGIAWLRFLADVHLNGALCDDMGLGKTLTSLIAVAISHHGESGESKDCASSNSLSSKKSLVVCPASVVGHWMSEIKRFFPSDQVFTPFDFTGSAKARRVAWKERLHQSNIVVTSYSVLRTDADKLEGIFWEWCVLDEGHLLKNPKTSTSKASRRLKACHKLILTGTPIQNNVHEIWATFDFLMPNFLGNESSFVKEFVKPVVKSQGADASSADINQGIESLKILHQQVLPFVLRREKSQVMKELPPKIIADVPCTLSRQQHTMYEQVLNASGTKEALEIAMNSLDSTDGWSAGNVAHPTKLGNDVLTSLLHMRLICTHPLLHSLFSSKSKSLSMAYDDCPRSLARLDCSGKLSALNDLLRNAGIAEPEITAADNDASGFLLDANESISDDTSDIDYLETDNDNTFDDSPGADLPEQTMNKSKCLIFAQFTQSLDIVERLLFEPHMPSLQYLRLDGKVPAKERITIADRFNQDPNIKVLLLTTKVGGLGLNLTGADKVIFLEPDWNPFVDLQAMDRAHRIGQTKSVNVYRLITSNTIEEKIMELQRRKQAMSEAVVNAENSTMYSMGTDRLLDIFTCRSNTSSMTSSSPGGEVEEDSVLSYLDDATTKEYSSLSVAGFMRDKSFFFFFFSTGAGAVDFSGADVVVAAGAASATEVVDSAVGSVDFAVVVPSTTDSGTAGSVSTTTFSSSFATASAAAAGSTSSSFFLLGGAKLSGFLSVDGFDKTSGFLCGDEANADADDPVIILDPHPSGARTDDWDDDAILSCSAFNCFSLSVSI</sequence>
<accession>A0ABD3LXN9</accession>
<keyword evidence="1" id="KW-0378">Hydrolase</keyword>
<dbReference type="Pfam" id="PF00271">
    <property type="entry name" value="Helicase_C"/>
    <property type="match status" value="1"/>
</dbReference>
<dbReference type="SMART" id="SM00490">
    <property type="entry name" value="HELICc"/>
    <property type="match status" value="1"/>
</dbReference>
<evidence type="ECO:0000259" key="7">
    <source>
        <dbReference type="PROSITE" id="PS51194"/>
    </source>
</evidence>
<comment type="caution">
    <text evidence="8">The sequence shown here is derived from an EMBL/GenBank/DDBJ whole genome shotgun (WGS) entry which is preliminary data.</text>
</comment>
<reference evidence="8 9" key="1">
    <citation type="submission" date="2024-10" db="EMBL/GenBank/DDBJ databases">
        <title>Updated reference genomes for cyclostephanoid diatoms.</title>
        <authorList>
            <person name="Roberts W.R."/>
            <person name="Alverson A.J."/>
        </authorList>
    </citation>
    <scope>NUCLEOTIDE SEQUENCE [LARGE SCALE GENOMIC DNA]</scope>
    <source>
        <strain evidence="8 9">AJA232-27</strain>
    </source>
</reference>
<keyword evidence="3" id="KW-0238">DNA-binding</keyword>
<keyword evidence="2" id="KW-0067">ATP-binding</keyword>
<evidence type="ECO:0000313" key="8">
    <source>
        <dbReference type="EMBL" id="KAL3756513.1"/>
    </source>
</evidence>
<feature type="region of interest" description="Disordered" evidence="5">
    <location>
        <begin position="1"/>
        <end position="24"/>
    </location>
</feature>
<feature type="compositionally biased region" description="Polar residues" evidence="5">
    <location>
        <begin position="401"/>
        <end position="410"/>
    </location>
</feature>
<dbReference type="InterPro" id="IPR011989">
    <property type="entry name" value="ARM-like"/>
</dbReference>
<dbReference type="GO" id="GO:0016787">
    <property type="term" value="F:hydrolase activity"/>
    <property type="evidence" value="ECO:0007669"/>
    <property type="project" value="UniProtKB-KW"/>
</dbReference>
<dbReference type="Gene3D" id="3.40.50.300">
    <property type="entry name" value="P-loop containing nucleotide triphosphate hydrolases"/>
    <property type="match status" value="1"/>
</dbReference>
<name>A0ABD3LXN9_9STRA</name>
<dbReference type="PANTHER" id="PTHR36498">
    <property type="entry name" value="TATA-BINDING PROTEIN-ASSOCIATED FACTOR 172"/>
    <property type="match status" value="1"/>
</dbReference>
<dbReference type="GO" id="GO:0004386">
    <property type="term" value="F:helicase activity"/>
    <property type="evidence" value="ECO:0007669"/>
    <property type="project" value="UniProtKB-KW"/>
</dbReference>
<dbReference type="InterPro" id="IPR016024">
    <property type="entry name" value="ARM-type_fold"/>
</dbReference>
<dbReference type="InterPro" id="IPR000330">
    <property type="entry name" value="SNF2_N"/>
</dbReference>
<feature type="compositionally biased region" description="Acidic residues" evidence="5">
    <location>
        <begin position="100"/>
        <end position="111"/>
    </location>
</feature>
<dbReference type="Pfam" id="PF12054">
    <property type="entry name" value="DUF3535"/>
    <property type="match status" value="1"/>
</dbReference>
<dbReference type="Pfam" id="PF00176">
    <property type="entry name" value="SNF2-rel_dom"/>
    <property type="match status" value="1"/>
</dbReference>
<dbReference type="PROSITE" id="PS51192">
    <property type="entry name" value="HELICASE_ATP_BIND_1"/>
    <property type="match status" value="1"/>
</dbReference>
<dbReference type="InterPro" id="IPR027417">
    <property type="entry name" value="P-loop_NTPase"/>
</dbReference>
<evidence type="ECO:0000256" key="1">
    <source>
        <dbReference type="ARBA" id="ARBA00022801"/>
    </source>
</evidence>
<evidence type="ECO:0000256" key="5">
    <source>
        <dbReference type="SAM" id="MobiDB-lite"/>
    </source>
</evidence>
<evidence type="ECO:0000259" key="6">
    <source>
        <dbReference type="PROSITE" id="PS51192"/>
    </source>
</evidence>
<evidence type="ECO:0000313" key="9">
    <source>
        <dbReference type="Proteomes" id="UP001530293"/>
    </source>
</evidence>
<organism evidence="8 9">
    <name type="scientific">Discostella pseudostelligera</name>
    <dbReference type="NCBI Taxonomy" id="259834"/>
    <lineage>
        <taxon>Eukaryota</taxon>
        <taxon>Sar</taxon>
        <taxon>Stramenopiles</taxon>
        <taxon>Ochrophyta</taxon>
        <taxon>Bacillariophyta</taxon>
        <taxon>Coscinodiscophyceae</taxon>
        <taxon>Thalassiosirophycidae</taxon>
        <taxon>Stephanodiscales</taxon>
        <taxon>Stephanodiscaceae</taxon>
        <taxon>Discostella</taxon>
    </lineage>
</organism>
<dbReference type="EMBL" id="JALLBG020000303">
    <property type="protein sequence ID" value="KAL3756513.1"/>
    <property type="molecule type" value="Genomic_DNA"/>
</dbReference>
<dbReference type="Gene3D" id="1.25.10.10">
    <property type="entry name" value="Leucine-rich Repeat Variant"/>
    <property type="match status" value="2"/>
</dbReference>
<keyword evidence="2" id="KW-0547">Nucleotide-binding</keyword>
<feature type="domain" description="Helicase ATP-binding" evidence="6">
    <location>
        <begin position="1420"/>
        <end position="1598"/>
    </location>
</feature>
<dbReference type="InterPro" id="IPR001650">
    <property type="entry name" value="Helicase_C-like"/>
</dbReference>
<evidence type="ECO:0000256" key="2">
    <source>
        <dbReference type="ARBA" id="ARBA00022806"/>
    </source>
</evidence>
<feature type="coiled-coil region" evidence="4">
    <location>
        <begin position="1946"/>
        <end position="1973"/>
    </location>
</feature>
<dbReference type="InterPro" id="IPR049730">
    <property type="entry name" value="SNF2/RAD54-like_C"/>
</dbReference>
<dbReference type="PANTHER" id="PTHR36498:SF1">
    <property type="entry name" value="TATA-BINDING PROTEIN-ASSOCIATED FACTOR 172"/>
    <property type="match status" value="1"/>
</dbReference>
<keyword evidence="9" id="KW-1185">Reference proteome</keyword>
<dbReference type="GO" id="GO:0003677">
    <property type="term" value="F:DNA binding"/>
    <property type="evidence" value="ECO:0007669"/>
    <property type="project" value="UniProtKB-KW"/>
</dbReference>
<keyword evidence="4" id="KW-0175">Coiled coil</keyword>
<proteinExistence type="predicted"/>
<dbReference type="InterPro" id="IPR014001">
    <property type="entry name" value="Helicase_ATP-bd"/>
</dbReference>
<protein>
    <submittedName>
        <fullName evidence="8">Uncharacterized protein</fullName>
    </submittedName>
</protein>
<feature type="region of interest" description="Disordered" evidence="5">
    <location>
        <begin position="364"/>
        <end position="410"/>
    </location>
</feature>
<dbReference type="Proteomes" id="UP001530293">
    <property type="component" value="Unassembled WGS sequence"/>
</dbReference>
<dbReference type="PROSITE" id="PS51194">
    <property type="entry name" value="HELICASE_CTER"/>
    <property type="match status" value="1"/>
</dbReference>
<keyword evidence="2" id="KW-0347">Helicase</keyword>
<evidence type="ECO:0000256" key="3">
    <source>
        <dbReference type="ARBA" id="ARBA00023125"/>
    </source>
</evidence>
<dbReference type="SMART" id="SM00487">
    <property type="entry name" value="DEXDc"/>
    <property type="match status" value="1"/>
</dbReference>
<dbReference type="InterPro" id="IPR044972">
    <property type="entry name" value="Mot1"/>
</dbReference>
<dbReference type="InterPro" id="IPR038718">
    <property type="entry name" value="SNF2-like_sf"/>
</dbReference>
<dbReference type="SUPFAM" id="SSF52540">
    <property type="entry name" value="P-loop containing nucleoside triphosphate hydrolases"/>
    <property type="match status" value="2"/>
</dbReference>
<evidence type="ECO:0000256" key="4">
    <source>
        <dbReference type="SAM" id="Coils"/>
    </source>
</evidence>
<dbReference type="CDD" id="cd18793">
    <property type="entry name" value="SF2_C_SNF"/>
    <property type="match status" value="1"/>
</dbReference>
<feature type="compositionally biased region" description="Basic residues" evidence="5">
    <location>
        <begin position="117"/>
        <end position="136"/>
    </location>
</feature>
<dbReference type="InterPro" id="IPR022707">
    <property type="entry name" value="Mot1_central_dom"/>
</dbReference>